<dbReference type="NCBIfam" id="TIGR01565">
    <property type="entry name" value="homeo_ZF_HD"/>
    <property type="match status" value="1"/>
</dbReference>
<evidence type="ECO:0000256" key="5">
    <source>
        <dbReference type="ARBA" id="ARBA00023015"/>
    </source>
</evidence>
<evidence type="ECO:0000313" key="15">
    <source>
        <dbReference type="Proteomes" id="UP000187203"/>
    </source>
</evidence>
<dbReference type="PROSITE" id="PS50071">
    <property type="entry name" value="HOMEOBOX_2"/>
    <property type="match status" value="1"/>
</dbReference>
<gene>
    <name evidence="14" type="ORF">COLO4_17764</name>
</gene>
<evidence type="ECO:0000256" key="4">
    <source>
        <dbReference type="ARBA" id="ARBA00022833"/>
    </source>
</evidence>
<dbReference type="Gene3D" id="1.10.10.60">
    <property type="entry name" value="Homeodomain-like"/>
    <property type="match status" value="1"/>
</dbReference>
<evidence type="ECO:0000259" key="13">
    <source>
        <dbReference type="PROSITE" id="PS51523"/>
    </source>
</evidence>
<dbReference type="PANTHER" id="PTHR31948">
    <property type="entry name" value="ZINC-FINGER HOMEODOMAIN PROTEIN 2"/>
    <property type="match status" value="1"/>
</dbReference>
<dbReference type="NCBIfam" id="TIGR01566">
    <property type="entry name" value="ZF_HD_prot_N"/>
    <property type="match status" value="1"/>
</dbReference>
<keyword evidence="15" id="KW-1185">Reference proteome</keyword>
<comment type="caution">
    <text evidence="14">The sequence shown here is derived from an EMBL/GenBank/DDBJ whole genome shotgun (WGS) entry which is preliminary data.</text>
</comment>
<evidence type="ECO:0000256" key="3">
    <source>
        <dbReference type="ARBA" id="ARBA00022771"/>
    </source>
</evidence>
<sequence>MERLERGRDGRLKGKGPIFEPVSLIHRCCSHVRAEAELCRYKECKRNHGVPFGRYTFDGCGEFMKSSNEDPYKCAACGCHRNFHRKETCPANTPENNRNNSVTLAPPTQAPTPEKGQFMSPLPLATLNGHTGESSSFPRVDKNLDAGSETYSGVGVRVRLGVEKAKRIKRPRTRFTLEQKEKMNRFAVDKLGWRLQRHDESDVLQLCKELGISRHVFVVWLNNTRRRIRNKRAAAAAAAA</sequence>
<keyword evidence="9 10" id="KW-0539">Nucleus</keyword>
<comment type="subcellular location">
    <subcellularLocation>
        <location evidence="1 10">Nucleus</location>
    </subcellularLocation>
</comment>
<evidence type="ECO:0000256" key="6">
    <source>
        <dbReference type="ARBA" id="ARBA00023125"/>
    </source>
</evidence>
<dbReference type="STRING" id="93759.A0A1R3JBR0"/>
<name>A0A1R3JBR0_9ROSI</name>
<keyword evidence="6 10" id="KW-0238">DNA-binding</keyword>
<dbReference type="SUPFAM" id="SSF46689">
    <property type="entry name" value="Homeodomain-like"/>
    <property type="match status" value="1"/>
</dbReference>
<dbReference type="InterPro" id="IPR001356">
    <property type="entry name" value="HD"/>
</dbReference>
<dbReference type="PROSITE" id="PS51523">
    <property type="entry name" value="ZF_HD_DIMER"/>
    <property type="match status" value="1"/>
</dbReference>
<evidence type="ECO:0000256" key="1">
    <source>
        <dbReference type="ARBA" id="ARBA00004123"/>
    </source>
</evidence>
<feature type="domain" description="Homeobox" evidence="12">
    <location>
        <begin position="166"/>
        <end position="231"/>
    </location>
</feature>
<evidence type="ECO:0000256" key="11">
    <source>
        <dbReference type="SAM" id="MobiDB-lite"/>
    </source>
</evidence>
<dbReference type="OrthoDB" id="1884189at2759"/>
<dbReference type="Pfam" id="PF04770">
    <property type="entry name" value="ZF-HD_dimer"/>
    <property type="match status" value="1"/>
</dbReference>
<keyword evidence="2" id="KW-0479">Metal-binding</keyword>
<dbReference type="GO" id="GO:0050793">
    <property type="term" value="P:regulation of developmental process"/>
    <property type="evidence" value="ECO:0007669"/>
    <property type="project" value="TreeGrafter"/>
</dbReference>
<evidence type="ECO:0000256" key="7">
    <source>
        <dbReference type="ARBA" id="ARBA00023155"/>
    </source>
</evidence>
<organism evidence="14 15">
    <name type="scientific">Corchorus olitorius</name>
    <dbReference type="NCBI Taxonomy" id="93759"/>
    <lineage>
        <taxon>Eukaryota</taxon>
        <taxon>Viridiplantae</taxon>
        <taxon>Streptophyta</taxon>
        <taxon>Embryophyta</taxon>
        <taxon>Tracheophyta</taxon>
        <taxon>Spermatophyta</taxon>
        <taxon>Magnoliopsida</taxon>
        <taxon>eudicotyledons</taxon>
        <taxon>Gunneridae</taxon>
        <taxon>Pentapetalae</taxon>
        <taxon>rosids</taxon>
        <taxon>malvids</taxon>
        <taxon>Malvales</taxon>
        <taxon>Malvaceae</taxon>
        <taxon>Grewioideae</taxon>
        <taxon>Apeibeae</taxon>
        <taxon>Corchorus</taxon>
    </lineage>
</organism>
<feature type="compositionally biased region" description="Polar residues" evidence="11">
    <location>
        <begin position="90"/>
        <end position="103"/>
    </location>
</feature>
<evidence type="ECO:0000256" key="9">
    <source>
        <dbReference type="ARBA" id="ARBA00023242"/>
    </source>
</evidence>
<keyword evidence="8" id="KW-0804">Transcription</keyword>
<dbReference type="EMBL" id="AWUE01016382">
    <property type="protein sequence ID" value="OMO92244.1"/>
    <property type="molecule type" value="Genomic_DNA"/>
</dbReference>
<keyword evidence="4" id="KW-0862">Zinc</keyword>
<dbReference type="GO" id="GO:0003700">
    <property type="term" value="F:DNA-binding transcription factor activity"/>
    <property type="evidence" value="ECO:0007669"/>
    <property type="project" value="TreeGrafter"/>
</dbReference>
<protein>
    <recommendedName>
        <fullName evidence="16">ZF-HD dimerization-type domain-containing protein</fullName>
    </recommendedName>
</protein>
<evidence type="ECO:0000313" key="14">
    <source>
        <dbReference type="EMBL" id="OMO92244.1"/>
    </source>
</evidence>
<feature type="domain" description="ZF-HD dimerization-type" evidence="13">
    <location>
        <begin position="41"/>
        <end position="87"/>
    </location>
</feature>
<proteinExistence type="predicted"/>
<reference evidence="15" key="1">
    <citation type="submission" date="2013-09" db="EMBL/GenBank/DDBJ databases">
        <title>Corchorus olitorius genome sequencing.</title>
        <authorList>
            <person name="Alam M."/>
            <person name="Haque M.S."/>
            <person name="Islam M.S."/>
            <person name="Emdad E.M."/>
            <person name="Islam M.M."/>
            <person name="Ahmed B."/>
            <person name="Halim A."/>
            <person name="Hossen Q.M.M."/>
            <person name="Hossain M.Z."/>
            <person name="Ahmed R."/>
            <person name="Khan M.M."/>
            <person name="Islam R."/>
            <person name="Rashid M.M."/>
            <person name="Khan S.A."/>
            <person name="Rahman M.S."/>
            <person name="Alam M."/>
            <person name="Yahiya A.S."/>
            <person name="Khan M.S."/>
            <person name="Azam M.S."/>
            <person name="Haque T."/>
            <person name="Lashkar M.Z.H."/>
            <person name="Akhand A.I."/>
            <person name="Morshed G."/>
            <person name="Roy S."/>
            <person name="Uddin K.S."/>
            <person name="Rabeya T."/>
            <person name="Hossain A.S."/>
            <person name="Chowdhury A."/>
            <person name="Snigdha A.R."/>
            <person name="Mortoza M.S."/>
            <person name="Matin S.A."/>
            <person name="Hoque S.M.E."/>
            <person name="Islam M.K."/>
            <person name="Roy D.K."/>
            <person name="Haider R."/>
            <person name="Moosa M.M."/>
            <person name="Elias S.M."/>
            <person name="Hasan A.M."/>
            <person name="Jahan S."/>
            <person name="Shafiuddin M."/>
            <person name="Mahmood N."/>
            <person name="Shommy N.S."/>
        </authorList>
    </citation>
    <scope>NUCLEOTIDE SEQUENCE [LARGE SCALE GENOMIC DNA]</scope>
    <source>
        <strain evidence="15">cv. O-4</strain>
    </source>
</reference>
<dbReference type="GO" id="GO:0008270">
    <property type="term" value="F:zinc ion binding"/>
    <property type="evidence" value="ECO:0007669"/>
    <property type="project" value="UniProtKB-KW"/>
</dbReference>
<evidence type="ECO:0000256" key="2">
    <source>
        <dbReference type="ARBA" id="ARBA00022723"/>
    </source>
</evidence>
<accession>A0A1R3JBR0</accession>
<evidence type="ECO:0000256" key="8">
    <source>
        <dbReference type="ARBA" id="ARBA00023163"/>
    </source>
</evidence>
<dbReference type="CDD" id="cd00086">
    <property type="entry name" value="homeodomain"/>
    <property type="match status" value="1"/>
</dbReference>
<evidence type="ECO:0008006" key="16">
    <source>
        <dbReference type="Google" id="ProtNLM"/>
    </source>
</evidence>
<evidence type="ECO:0000256" key="10">
    <source>
        <dbReference type="PROSITE-ProRule" id="PRU00108"/>
    </source>
</evidence>
<keyword evidence="7 10" id="KW-0371">Homeobox</keyword>
<dbReference type="GO" id="GO:0005634">
    <property type="term" value="C:nucleus"/>
    <property type="evidence" value="ECO:0007669"/>
    <property type="project" value="UniProtKB-SubCell"/>
</dbReference>
<dbReference type="GO" id="GO:0000976">
    <property type="term" value="F:transcription cis-regulatory region binding"/>
    <property type="evidence" value="ECO:0007669"/>
    <property type="project" value="TreeGrafter"/>
</dbReference>
<dbReference type="InterPro" id="IPR006455">
    <property type="entry name" value="Homeodomain_ZF_HD"/>
</dbReference>
<dbReference type="InterPro" id="IPR009057">
    <property type="entry name" value="Homeodomain-like_sf"/>
</dbReference>
<dbReference type="InterPro" id="IPR006456">
    <property type="entry name" value="ZF_HD_homeobox_Cys/His_dimer"/>
</dbReference>
<evidence type="ECO:0000259" key="12">
    <source>
        <dbReference type="PROSITE" id="PS50071"/>
    </source>
</evidence>
<keyword evidence="3" id="KW-0863">Zinc-finger</keyword>
<dbReference type="Proteomes" id="UP000187203">
    <property type="component" value="Unassembled WGS sequence"/>
</dbReference>
<feature type="DNA-binding region" description="Homeobox" evidence="10">
    <location>
        <begin position="168"/>
        <end position="232"/>
    </location>
</feature>
<dbReference type="PANTHER" id="PTHR31948:SF169">
    <property type="entry name" value="MINI ZINC FINGER PROTEIN 2"/>
    <property type="match status" value="1"/>
</dbReference>
<feature type="region of interest" description="Disordered" evidence="11">
    <location>
        <begin position="90"/>
        <end position="115"/>
    </location>
</feature>
<dbReference type="AlphaFoldDB" id="A0A1R3JBR0"/>
<keyword evidence="5" id="KW-0805">Transcription regulation</keyword>